<evidence type="ECO:0000313" key="2">
    <source>
        <dbReference type="EMBL" id="CAD7015041.1"/>
    </source>
</evidence>
<comment type="caution">
    <text evidence="2">The sequence shown here is derived from an EMBL/GenBank/DDBJ whole genome shotgun (WGS) entry which is preliminary data.</text>
</comment>
<reference evidence="2" key="1">
    <citation type="submission" date="2020-11" db="EMBL/GenBank/DDBJ databases">
        <authorList>
            <person name="Whitehead M."/>
        </authorList>
    </citation>
    <scope>NUCLEOTIDE SEQUENCE</scope>
    <source>
        <strain evidence="2">EGII</strain>
    </source>
</reference>
<dbReference type="EMBL" id="CAJHJT010000056">
    <property type="protein sequence ID" value="CAD7015041.1"/>
    <property type="molecule type" value="Genomic_DNA"/>
</dbReference>
<accession>A0A811VIV7</accession>
<evidence type="ECO:0000313" key="3">
    <source>
        <dbReference type="Proteomes" id="UP000606786"/>
    </source>
</evidence>
<evidence type="ECO:0000256" key="1">
    <source>
        <dbReference type="SAM" id="SignalP"/>
    </source>
</evidence>
<feature type="signal peptide" evidence="1">
    <location>
        <begin position="1"/>
        <end position="16"/>
    </location>
</feature>
<dbReference type="Proteomes" id="UP000606786">
    <property type="component" value="Unassembled WGS sequence"/>
</dbReference>
<organism evidence="2 3">
    <name type="scientific">Ceratitis capitata</name>
    <name type="common">Mediterranean fruit fly</name>
    <name type="synonym">Tephritis capitata</name>
    <dbReference type="NCBI Taxonomy" id="7213"/>
    <lineage>
        <taxon>Eukaryota</taxon>
        <taxon>Metazoa</taxon>
        <taxon>Ecdysozoa</taxon>
        <taxon>Arthropoda</taxon>
        <taxon>Hexapoda</taxon>
        <taxon>Insecta</taxon>
        <taxon>Pterygota</taxon>
        <taxon>Neoptera</taxon>
        <taxon>Endopterygota</taxon>
        <taxon>Diptera</taxon>
        <taxon>Brachycera</taxon>
        <taxon>Muscomorpha</taxon>
        <taxon>Tephritoidea</taxon>
        <taxon>Tephritidae</taxon>
        <taxon>Ceratitis</taxon>
        <taxon>Ceratitis</taxon>
    </lineage>
</organism>
<sequence>MHGYVCMCVCVCLCSPQFVGVAVQETQHKSLYATLVAEMKQKCLWWQAYTCVHSHIYIIYIRLHTTIYNMHRYAHSKRCVGMHNSGSVSMTAVARISDFDATSHTHDYKCMCVCIHANTLQACARSLNVYKKSVQIVFIHHVSFAPRSGMNFHFFRMPRVNVAIAAIVTSRAFSLRQNNAKLAKYSDKRYRTRITCQQK</sequence>
<keyword evidence="1" id="KW-0732">Signal</keyword>
<proteinExistence type="predicted"/>
<keyword evidence="3" id="KW-1185">Reference proteome</keyword>
<name>A0A811VIV7_CERCA</name>
<feature type="chain" id="PRO_5032507897" evidence="1">
    <location>
        <begin position="17"/>
        <end position="199"/>
    </location>
</feature>
<dbReference type="AlphaFoldDB" id="A0A811VIV7"/>
<protein>
    <submittedName>
        <fullName evidence="2">(Mediterranean fruit fly) hypothetical protein</fullName>
    </submittedName>
</protein>
<gene>
    <name evidence="2" type="ORF">CCAP1982_LOCUS22998</name>
</gene>